<protein>
    <submittedName>
        <fullName evidence="1">Uncharacterized protein</fullName>
    </submittedName>
</protein>
<dbReference type="EMBL" id="BDIP01003829">
    <property type="protein sequence ID" value="GCA63509.1"/>
    <property type="molecule type" value="Genomic_DNA"/>
</dbReference>
<reference evidence="1 2" key="1">
    <citation type="journal article" date="2018" name="PLoS ONE">
        <title>The draft genome of Kipferlia bialata reveals reductive genome evolution in fornicate parasites.</title>
        <authorList>
            <person name="Tanifuji G."/>
            <person name="Takabayashi S."/>
            <person name="Kume K."/>
            <person name="Takagi M."/>
            <person name="Nakayama T."/>
            <person name="Kamikawa R."/>
            <person name="Inagaki Y."/>
            <person name="Hashimoto T."/>
        </authorList>
    </citation>
    <scope>NUCLEOTIDE SEQUENCE [LARGE SCALE GENOMIC DNA]</scope>
    <source>
        <strain evidence="1">NY0173</strain>
    </source>
</reference>
<evidence type="ECO:0000313" key="2">
    <source>
        <dbReference type="Proteomes" id="UP000265618"/>
    </source>
</evidence>
<accession>A0A391NYJ9</accession>
<feature type="non-terminal residue" evidence="1">
    <location>
        <position position="1"/>
    </location>
</feature>
<name>A0A391NYJ9_9EUKA</name>
<sequence>VAAPVAQEDDGLASRLDML</sequence>
<proteinExistence type="predicted"/>
<dbReference type="Proteomes" id="UP000265618">
    <property type="component" value="Unassembled WGS sequence"/>
</dbReference>
<comment type="caution">
    <text evidence="1">The sequence shown here is derived from an EMBL/GenBank/DDBJ whole genome shotgun (WGS) entry which is preliminary data.</text>
</comment>
<evidence type="ECO:0000313" key="1">
    <source>
        <dbReference type="EMBL" id="GCA63509.1"/>
    </source>
</evidence>
<gene>
    <name evidence="1" type="ORF">KIPB_010356</name>
</gene>
<organism evidence="1 2">
    <name type="scientific">Kipferlia bialata</name>
    <dbReference type="NCBI Taxonomy" id="797122"/>
    <lineage>
        <taxon>Eukaryota</taxon>
        <taxon>Metamonada</taxon>
        <taxon>Carpediemonas-like organisms</taxon>
        <taxon>Kipferlia</taxon>
    </lineage>
</organism>
<dbReference type="AlphaFoldDB" id="A0A391NYJ9"/>
<keyword evidence="2" id="KW-1185">Reference proteome</keyword>